<dbReference type="AlphaFoldDB" id="A0A918MYE5"/>
<name>A0A918MYE5_9ALTE</name>
<dbReference type="EMBL" id="BMXP01000003">
    <property type="protein sequence ID" value="GGW83107.1"/>
    <property type="molecule type" value="Genomic_DNA"/>
</dbReference>
<evidence type="ECO:0000313" key="2">
    <source>
        <dbReference type="Proteomes" id="UP000631300"/>
    </source>
</evidence>
<sequence>MTDDSVPPHPALEKLEPWFAQMHVQLFDTLQQAQAAVDEAERTGQDLDVSCEYYQQLQRDFKVTVASFPAENHFTLPMIKRTQALEESESGLRLHLAQVWAAAVCTLTLHRMLSAVPLELADDENITGELKMKAAMHYAMWQHLLSDA</sequence>
<reference evidence="1" key="1">
    <citation type="journal article" date="2014" name="Int. J. Syst. Evol. Microbiol.">
        <title>Complete genome sequence of Corynebacterium casei LMG S-19264T (=DSM 44701T), isolated from a smear-ripened cheese.</title>
        <authorList>
            <consortium name="US DOE Joint Genome Institute (JGI-PGF)"/>
            <person name="Walter F."/>
            <person name="Albersmeier A."/>
            <person name="Kalinowski J."/>
            <person name="Ruckert C."/>
        </authorList>
    </citation>
    <scope>NUCLEOTIDE SEQUENCE</scope>
    <source>
        <strain evidence="1">KCTC 22164</strain>
    </source>
</reference>
<proteinExistence type="predicted"/>
<evidence type="ECO:0000313" key="1">
    <source>
        <dbReference type="EMBL" id="GGW83107.1"/>
    </source>
</evidence>
<comment type="caution">
    <text evidence="1">The sequence shown here is derived from an EMBL/GenBank/DDBJ whole genome shotgun (WGS) entry which is preliminary data.</text>
</comment>
<accession>A0A918MYE5</accession>
<dbReference type="Proteomes" id="UP000631300">
    <property type="component" value="Unassembled WGS sequence"/>
</dbReference>
<gene>
    <name evidence="1" type="ORF">GCM10007391_15490</name>
</gene>
<reference evidence="1" key="2">
    <citation type="submission" date="2020-09" db="EMBL/GenBank/DDBJ databases">
        <authorList>
            <person name="Sun Q."/>
            <person name="Kim S."/>
        </authorList>
    </citation>
    <scope>NUCLEOTIDE SEQUENCE</scope>
    <source>
        <strain evidence="1">KCTC 22164</strain>
    </source>
</reference>
<organism evidence="1 2">
    <name type="scientific">Alteromonas halophila</name>
    <dbReference type="NCBI Taxonomy" id="516698"/>
    <lineage>
        <taxon>Bacteria</taxon>
        <taxon>Pseudomonadati</taxon>
        <taxon>Pseudomonadota</taxon>
        <taxon>Gammaproteobacteria</taxon>
        <taxon>Alteromonadales</taxon>
        <taxon>Alteromonadaceae</taxon>
        <taxon>Alteromonas/Salinimonas group</taxon>
        <taxon>Alteromonas</taxon>
    </lineage>
</organism>
<dbReference type="RefSeq" id="WP_189405071.1">
    <property type="nucleotide sequence ID" value="NZ_BMXP01000003.1"/>
</dbReference>
<keyword evidence="2" id="KW-1185">Reference proteome</keyword>
<protein>
    <submittedName>
        <fullName evidence="1">Uncharacterized protein</fullName>
    </submittedName>
</protein>